<dbReference type="SUPFAM" id="SSF81653">
    <property type="entry name" value="Calcium ATPase, transduction domain A"/>
    <property type="match status" value="1"/>
</dbReference>
<reference evidence="12 13" key="1">
    <citation type="journal article" date="2018" name="New Phytol.">
        <title>Comparative genomics and transcriptomics depict ericoid mycorrhizal fungi as versatile saprotrophs and plant mutualists.</title>
        <authorList>
            <person name="Martino E."/>
            <person name="Morin E."/>
            <person name="Grelet G.A."/>
            <person name="Kuo A."/>
            <person name="Kohler A."/>
            <person name="Daghino S."/>
            <person name="Barry K.W."/>
            <person name="Cichocki N."/>
            <person name="Clum A."/>
            <person name="Dockter R.B."/>
            <person name="Hainaut M."/>
            <person name="Kuo R.C."/>
            <person name="LaButti K."/>
            <person name="Lindahl B.D."/>
            <person name="Lindquist E.A."/>
            <person name="Lipzen A."/>
            <person name="Khouja H.R."/>
            <person name="Magnuson J."/>
            <person name="Murat C."/>
            <person name="Ohm R.A."/>
            <person name="Singer S.W."/>
            <person name="Spatafora J.W."/>
            <person name="Wang M."/>
            <person name="Veneault-Fourrey C."/>
            <person name="Henrissat B."/>
            <person name="Grigoriev I.V."/>
            <person name="Martin F.M."/>
            <person name="Perotto S."/>
        </authorList>
    </citation>
    <scope>NUCLEOTIDE SEQUENCE [LARGE SCALE GENOMIC DNA]</scope>
    <source>
        <strain evidence="12 13">ATCC 22711</strain>
    </source>
</reference>
<dbReference type="PANTHER" id="PTHR43294:SF21">
    <property type="entry name" value="CATION TRANSPORTING ATPASE"/>
    <property type="match status" value="1"/>
</dbReference>
<feature type="transmembrane region" description="Helical" evidence="10">
    <location>
        <begin position="335"/>
        <end position="360"/>
    </location>
</feature>
<evidence type="ECO:0000256" key="6">
    <source>
        <dbReference type="ARBA" id="ARBA00022967"/>
    </source>
</evidence>
<dbReference type="InterPro" id="IPR023214">
    <property type="entry name" value="HAD_sf"/>
</dbReference>
<dbReference type="InterPro" id="IPR023299">
    <property type="entry name" value="ATPase_P-typ_cyto_dom_N"/>
</dbReference>
<dbReference type="PROSITE" id="PS00154">
    <property type="entry name" value="ATPASE_E1_E2"/>
    <property type="match status" value="1"/>
</dbReference>
<dbReference type="InterPro" id="IPR023298">
    <property type="entry name" value="ATPase_P-typ_TM_dom_sf"/>
</dbReference>
<dbReference type="EMBL" id="KZ679006">
    <property type="protein sequence ID" value="PSS28346.1"/>
    <property type="molecule type" value="Genomic_DNA"/>
</dbReference>
<dbReference type="NCBIfam" id="TIGR01494">
    <property type="entry name" value="ATPase_P-type"/>
    <property type="match status" value="2"/>
</dbReference>
<dbReference type="SUPFAM" id="SSF81660">
    <property type="entry name" value="Metal cation-transporting ATPase, ATP-binding domain N"/>
    <property type="match status" value="1"/>
</dbReference>
<keyword evidence="4" id="KW-0547">Nucleotide-binding</keyword>
<evidence type="ECO:0000259" key="11">
    <source>
        <dbReference type="SMART" id="SM00831"/>
    </source>
</evidence>
<dbReference type="SUPFAM" id="SSF56784">
    <property type="entry name" value="HAD-like"/>
    <property type="match status" value="1"/>
</dbReference>
<dbReference type="RefSeq" id="XP_024725871.1">
    <property type="nucleotide sequence ID" value="XM_024869057.1"/>
</dbReference>
<dbReference type="SFLD" id="SFLDS00003">
    <property type="entry name" value="Haloacid_Dehalogenase"/>
    <property type="match status" value="1"/>
</dbReference>
<feature type="transmembrane region" description="Helical" evidence="10">
    <location>
        <begin position="992"/>
        <end position="1009"/>
    </location>
</feature>
<keyword evidence="3 10" id="KW-0812">Transmembrane</keyword>
<dbReference type="InterPro" id="IPR044492">
    <property type="entry name" value="P_typ_ATPase_HD_dom"/>
</dbReference>
<keyword evidence="8 10" id="KW-0472">Membrane</keyword>
<feature type="transmembrane region" description="Helical" evidence="10">
    <location>
        <begin position="144"/>
        <end position="164"/>
    </location>
</feature>
<dbReference type="FunFam" id="3.40.50.1000:FF:000001">
    <property type="entry name" value="Phospholipid-transporting ATPase IC"/>
    <property type="match status" value="1"/>
</dbReference>
<dbReference type="GO" id="GO:0030007">
    <property type="term" value="P:intracellular potassium ion homeostasis"/>
    <property type="evidence" value="ECO:0007669"/>
    <property type="project" value="TreeGrafter"/>
</dbReference>
<dbReference type="GO" id="GO:1990573">
    <property type="term" value="P:potassium ion import across plasma membrane"/>
    <property type="evidence" value="ECO:0007669"/>
    <property type="project" value="TreeGrafter"/>
</dbReference>
<dbReference type="PRINTS" id="PR00119">
    <property type="entry name" value="CATATPASE"/>
</dbReference>
<dbReference type="SMART" id="SM00831">
    <property type="entry name" value="Cation_ATPase_N"/>
    <property type="match status" value="1"/>
</dbReference>
<gene>
    <name evidence="12" type="ORF">M430DRAFT_63480</name>
</gene>
<comment type="subcellular location">
    <subcellularLocation>
        <location evidence="1">Cell membrane</location>
        <topology evidence="1">Multi-pass membrane protein</topology>
    </subcellularLocation>
</comment>
<evidence type="ECO:0000313" key="13">
    <source>
        <dbReference type="Proteomes" id="UP000241818"/>
    </source>
</evidence>
<dbReference type="InterPro" id="IPR059000">
    <property type="entry name" value="ATPase_P-type_domA"/>
</dbReference>
<dbReference type="InterPro" id="IPR008250">
    <property type="entry name" value="ATPase_P-typ_transduc_dom_A_sf"/>
</dbReference>
<sequence>MVKCEEAKTQDLRIQWTDVDVEAAPRQPPLHRSNSSFSISSIHSRRGSIDPSSALPIEYRTVSYQIAESKEKGAAEIQKAKSSIAREFETIDWHILSPNEIYTRLSVSPSQGLSVDQVKRRLGEYGKNMPSPPPTHYFQQIFGYFFKGFGAILLVGSILVFVSWKPLGQPPSTANLALAIVLLAVFFIQAGFNAWQDWSSSRVMASITTMLPDSCLVLRDGAQITVVASEIVPGDILYIKSGNKLPADVRFVEISSDAKFDRSILTGESLPLPGTVDSTDENYLETKCIGMQGTHCISGSGIGVVVSTGDDTVFGRIAKLTNTPKTGLTPLEKEIFNFVLFICSIMFTMILIVIIVWAAYLRRKHPDWINVPTLIVNCVSVAIAFIPEGLPIALTASLTITANVMRQNKILCKSLKTVETLGSVSVICSDKTGTLTKNKMYVTETSIGTHNMTPESARDEMIKRRHEGNGVNAVDQLRAIAGLCNSGEFDAASQHLPLHDRKINGDATDQAVLRLSESLGSVSELRRMWKKTFELAFNSKNKYMIRVLALAEEEGLKLALPSTEAATFRPDDILLTIKGAPDVLIGRCSKYISIDGETKVLDDATRTTIEKIKNTWSSQGKRVILLARKVIYKETMVAAPASAEFEDEVMHHAKSGLTLVGIVGIVDPPRDEIPYVVSTLRGAGIRIFMVTGDFALTAQAIAAECGIITAPPHMVNNISALSRDGISPTTVSDDEKKIEEYSNSTTSSIVLSGPELITLNDNQWDQLCKYDEIVFARTTPEQKLRIVREFQSRSEIVGMTGDGVNDAPSLKAADIGIALGSGSDIAIEAADMVLLESFGAVVQAVQYGRVVFDNLKKTIAYLLPAGSFSEFWPVMTSVIFGLPQVLSSFLMIIICCFTDCAAATVLAYEAPEADVLLRRPRKPGVDRLVDWKLLLQSYGAVGIFETTMSFTMSYWYLQRNGIRFSYLWFGYGNLPPTIDQAESTSLLNEASSIYFVNLVVMQWFALMALRTRRLSIFQHPPAFNKATQNLYLFPAIAFALVMAIFWLYIPKLQEVLATSRVPAEHFFLPVAFGLGLLFLDEARKWAVRRWPRGLLAKVAW</sequence>
<evidence type="ECO:0000256" key="2">
    <source>
        <dbReference type="ARBA" id="ARBA00022475"/>
    </source>
</evidence>
<feature type="compositionally biased region" description="Low complexity" evidence="9">
    <location>
        <begin position="32"/>
        <end position="42"/>
    </location>
</feature>
<proteinExistence type="predicted"/>
<dbReference type="GO" id="GO:0036376">
    <property type="term" value="P:sodium ion export across plasma membrane"/>
    <property type="evidence" value="ECO:0007669"/>
    <property type="project" value="TreeGrafter"/>
</dbReference>
<dbReference type="GO" id="GO:0006883">
    <property type="term" value="P:intracellular sodium ion homeostasis"/>
    <property type="evidence" value="ECO:0007669"/>
    <property type="project" value="TreeGrafter"/>
</dbReference>
<dbReference type="GO" id="GO:1902600">
    <property type="term" value="P:proton transmembrane transport"/>
    <property type="evidence" value="ECO:0007669"/>
    <property type="project" value="TreeGrafter"/>
</dbReference>
<dbReference type="GeneID" id="36577138"/>
<feature type="region of interest" description="Disordered" evidence="9">
    <location>
        <begin position="25"/>
        <end position="49"/>
    </location>
</feature>
<dbReference type="PANTHER" id="PTHR43294">
    <property type="entry name" value="SODIUM/POTASSIUM-TRANSPORTING ATPASE SUBUNIT ALPHA"/>
    <property type="match status" value="1"/>
</dbReference>
<feature type="transmembrane region" description="Helical" evidence="10">
    <location>
        <begin position="1030"/>
        <end position="1049"/>
    </location>
</feature>
<feature type="domain" description="Cation-transporting P-type ATPase N-terminal" evidence="11">
    <location>
        <begin position="92"/>
        <end position="165"/>
    </location>
</feature>
<dbReference type="Gene3D" id="3.40.50.1000">
    <property type="entry name" value="HAD superfamily/HAD-like"/>
    <property type="match status" value="1"/>
</dbReference>
<keyword evidence="5" id="KW-0067">ATP-binding</keyword>
<dbReference type="Pfam" id="PF00122">
    <property type="entry name" value="E1-E2_ATPase"/>
    <property type="match status" value="1"/>
</dbReference>
<dbReference type="Gene3D" id="2.70.150.10">
    <property type="entry name" value="Calcium-transporting ATPase, cytoplasmic transduction domain A"/>
    <property type="match status" value="1"/>
</dbReference>
<evidence type="ECO:0000256" key="4">
    <source>
        <dbReference type="ARBA" id="ARBA00022741"/>
    </source>
</evidence>
<dbReference type="Proteomes" id="UP000241818">
    <property type="component" value="Unassembled WGS sequence"/>
</dbReference>
<dbReference type="GO" id="GO:0005524">
    <property type="term" value="F:ATP binding"/>
    <property type="evidence" value="ECO:0007669"/>
    <property type="project" value="UniProtKB-KW"/>
</dbReference>
<evidence type="ECO:0000256" key="8">
    <source>
        <dbReference type="ARBA" id="ARBA00023136"/>
    </source>
</evidence>
<accession>A0A2T3BG03</accession>
<evidence type="ECO:0000256" key="9">
    <source>
        <dbReference type="SAM" id="MobiDB-lite"/>
    </source>
</evidence>
<evidence type="ECO:0000256" key="5">
    <source>
        <dbReference type="ARBA" id="ARBA00022840"/>
    </source>
</evidence>
<dbReference type="InParanoid" id="A0A2T3BG03"/>
<feature type="transmembrane region" description="Helical" evidence="10">
    <location>
        <begin position="1061"/>
        <end position="1079"/>
    </location>
</feature>
<dbReference type="Pfam" id="PF00690">
    <property type="entry name" value="Cation_ATPase_N"/>
    <property type="match status" value="1"/>
</dbReference>
<dbReference type="InterPro" id="IPR001757">
    <property type="entry name" value="P_typ_ATPase"/>
</dbReference>
<organism evidence="12 13">
    <name type="scientific">Amorphotheca resinae ATCC 22711</name>
    <dbReference type="NCBI Taxonomy" id="857342"/>
    <lineage>
        <taxon>Eukaryota</taxon>
        <taxon>Fungi</taxon>
        <taxon>Dikarya</taxon>
        <taxon>Ascomycota</taxon>
        <taxon>Pezizomycotina</taxon>
        <taxon>Leotiomycetes</taxon>
        <taxon>Helotiales</taxon>
        <taxon>Amorphothecaceae</taxon>
        <taxon>Amorphotheca</taxon>
    </lineage>
</organism>
<evidence type="ECO:0000313" key="12">
    <source>
        <dbReference type="EMBL" id="PSS28346.1"/>
    </source>
</evidence>
<evidence type="ECO:0000256" key="7">
    <source>
        <dbReference type="ARBA" id="ARBA00022989"/>
    </source>
</evidence>
<dbReference type="Pfam" id="PF13246">
    <property type="entry name" value="Cation_ATPase"/>
    <property type="match status" value="1"/>
</dbReference>
<dbReference type="InterPro" id="IPR006068">
    <property type="entry name" value="ATPase_P-typ_cation-transptr_C"/>
</dbReference>
<dbReference type="GO" id="GO:0005391">
    <property type="term" value="F:P-type sodium:potassium-exchanging transporter activity"/>
    <property type="evidence" value="ECO:0007669"/>
    <property type="project" value="TreeGrafter"/>
</dbReference>
<dbReference type="InterPro" id="IPR050510">
    <property type="entry name" value="Cation_transp_ATPase_P-type"/>
</dbReference>
<evidence type="ECO:0000256" key="10">
    <source>
        <dbReference type="SAM" id="Phobius"/>
    </source>
</evidence>
<dbReference type="OrthoDB" id="158672at2759"/>
<dbReference type="AlphaFoldDB" id="A0A2T3BG03"/>
<keyword evidence="2" id="KW-1003">Cell membrane</keyword>
<dbReference type="STRING" id="857342.A0A2T3BG03"/>
<dbReference type="Pfam" id="PF00689">
    <property type="entry name" value="Cation_ATPase_C"/>
    <property type="match status" value="1"/>
</dbReference>
<dbReference type="SUPFAM" id="SSF81665">
    <property type="entry name" value="Calcium ATPase, transmembrane domain M"/>
    <property type="match status" value="1"/>
</dbReference>
<dbReference type="InterPro" id="IPR018303">
    <property type="entry name" value="ATPase_P-typ_P_site"/>
</dbReference>
<dbReference type="PRINTS" id="PR00121">
    <property type="entry name" value="NAKATPASE"/>
</dbReference>
<dbReference type="InterPro" id="IPR036412">
    <property type="entry name" value="HAD-like_sf"/>
</dbReference>
<dbReference type="FunFam" id="3.40.1110.10:FF:000114">
    <property type="entry name" value="H /K ATPase alpha subunit, putative"/>
    <property type="match status" value="1"/>
</dbReference>
<name>A0A2T3BG03_AMORE</name>
<dbReference type="InterPro" id="IPR004014">
    <property type="entry name" value="ATPase_P-typ_cation-transptr_N"/>
</dbReference>
<dbReference type="Gene3D" id="3.40.1110.10">
    <property type="entry name" value="Calcium-transporting ATPase, cytoplasmic domain N"/>
    <property type="match status" value="1"/>
</dbReference>
<feature type="transmembrane region" description="Helical" evidence="10">
    <location>
        <begin position="931"/>
        <end position="957"/>
    </location>
</feature>
<dbReference type="SFLD" id="SFLDG00002">
    <property type="entry name" value="C1.7:_P-type_atpase_like"/>
    <property type="match status" value="1"/>
</dbReference>
<protein>
    <recommendedName>
        <fullName evidence="11">Cation-transporting P-type ATPase N-terminal domain-containing protein</fullName>
    </recommendedName>
</protein>
<dbReference type="SFLD" id="SFLDF00027">
    <property type="entry name" value="p-type_atpase"/>
    <property type="match status" value="1"/>
</dbReference>
<feature type="transmembrane region" description="Helical" evidence="10">
    <location>
        <begin position="176"/>
        <end position="195"/>
    </location>
</feature>
<evidence type="ECO:0000256" key="3">
    <source>
        <dbReference type="ARBA" id="ARBA00022692"/>
    </source>
</evidence>
<evidence type="ECO:0000256" key="1">
    <source>
        <dbReference type="ARBA" id="ARBA00004651"/>
    </source>
</evidence>
<keyword evidence="13" id="KW-1185">Reference proteome</keyword>
<dbReference type="Gene3D" id="1.20.1110.10">
    <property type="entry name" value="Calcium-transporting ATPase, transmembrane domain"/>
    <property type="match status" value="1"/>
</dbReference>
<dbReference type="GO" id="GO:0016887">
    <property type="term" value="F:ATP hydrolysis activity"/>
    <property type="evidence" value="ECO:0007669"/>
    <property type="project" value="InterPro"/>
</dbReference>
<keyword evidence="6" id="KW-1278">Translocase</keyword>
<keyword evidence="7 10" id="KW-1133">Transmembrane helix</keyword>
<dbReference type="GO" id="GO:0005886">
    <property type="term" value="C:plasma membrane"/>
    <property type="evidence" value="ECO:0007669"/>
    <property type="project" value="UniProtKB-SubCell"/>
</dbReference>